<keyword evidence="10" id="KW-1185">Reference proteome</keyword>
<keyword evidence="4 7" id="KW-0812">Transmembrane</keyword>
<evidence type="ECO:0000256" key="2">
    <source>
        <dbReference type="ARBA" id="ARBA00022448"/>
    </source>
</evidence>
<feature type="transmembrane region" description="Helical" evidence="7">
    <location>
        <begin position="69"/>
        <end position="94"/>
    </location>
</feature>
<name>A0AAU4JYT6_9NOCA</name>
<dbReference type="Proteomes" id="UP001432128">
    <property type="component" value="Chromosome"/>
</dbReference>
<proteinExistence type="inferred from homology"/>
<organism evidence="9 10">
    <name type="scientific">Williamsia herbipolensis</name>
    <dbReference type="NCBI Taxonomy" id="1603258"/>
    <lineage>
        <taxon>Bacteria</taxon>
        <taxon>Bacillati</taxon>
        <taxon>Actinomycetota</taxon>
        <taxon>Actinomycetes</taxon>
        <taxon>Mycobacteriales</taxon>
        <taxon>Nocardiaceae</taxon>
        <taxon>Williamsia</taxon>
    </lineage>
</organism>
<dbReference type="PANTHER" id="PTHR43386">
    <property type="entry name" value="OLIGOPEPTIDE TRANSPORT SYSTEM PERMEASE PROTEIN APPC"/>
    <property type="match status" value="1"/>
</dbReference>
<comment type="similarity">
    <text evidence="7">Belongs to the binding-protein-dependent transport system permease family.</text>
</comment>
<feature type="transmembrane region" description="Helical" evidence="7">
    <location>
        <begin position="231"/>
        <end position="254"/>
    </location>
</feature>
<evidence type="ECO:0000256" key="5">
    <source>
        <dbReference type="ARBA" id="ARBA00022989"/>
    </source>
</evidence>
<feature type="transmembrane region" description="Helical" evidence="7">
    <location>
        <begin position="6"/>
        <end position="26"/>
    </location>
</feature>
<dbReference type="RefSeq" id="WP_328856472.1">
    <property type="nucleotide sequence ID" value="NZ_CP108021.1"/>
</dbReference>
<dbReference type="InterPro" id="IPR000515">
    <property type="entry name" value="MetI-like"/>
</dbReference>
<protein>
    <submittedName>
        <fullName evidence="9">ABC transporter permease</fullName>
    </submittedName>
</protein>
<dbReference type="SUPFAM" id="SSF161098">
    <property type="entry name" value="MetI-like"/>
    <property type="match status" value="1"/>
</dbReference>
<evidence type="ECO:0000313" key="10">
    <source>
        <dbReference type="Proteomes" id="UP001432128"/>
    </source>
</evidence>
<dbReference type="InterPro" id="IPR035906">
    <property type="entry name" value="MetI-like_sf"/>
</dbReference>
<dbReference type="PANTHER" id="PTHR43386:SF25">
    <property type="entry name" value="PEPTIDE ABC TRANSPORTER PERMEASE PROTEIN"/>
    <property type="match status" value="1"/>
</dbReference>
<evidence type="ECO:0000259" key="8">
    <source>
        <dbReference type="PROSITE" id="PS50928"/>
    </source>
</evidence>
<dbReference type="GO" id="GO:0055085">
    <property type="term" value="P:transmembrane transport"/>
    <property type="evidence" value="ECO:0007669"/>
    <property type="project" value="InterPro"/>
</dbReference>
<dbReference type="PROSITE" id="PS50928">
    <property type="entry name" value="ABC_TM1"/>
    <property type="match status" value="1"/>
</dbReference>
<dbReference type="EMBL" id="CP108021">
    <property type="protein sequence ID" value="WUM18897.1"/>
    <property type="molecule type" value="Genomic_DNA"/>
</dbReference>
<evidence type="ECO:0000256" key="7">
    <source>
        <dbReference type="RuleBase" id="RU363032"/>
    </source>
</evidence>
<evidence type="ECO:0000256" key="6">
    <source>
        <dbReference type="ARBA" id="ARBA00023136"/>
    </source>
</evidence>
<dbReference type="Gene3D" id="1.10.3720.10">
    <property type="entry name" value="MetI-like"/>
    <property type="match status" value="1"/>
</dbReference>
<reference evidence="9 10" key="1">
    <citation type="submission" date="2022-10" db="EMBL/GenBank/DDBJ databases">
        <title>The complete genomes of actinobacterial strains from the NBC collection.</title>
        <authorList>
            <person name="Joergensen T.S."/>
            <person name="Alvarez Arevalo M."/>
            <person name="Sterndorff E.B."/>
            <person name="Faurdal D."/>
            <person name="Vuksanovic O."/>
            <person name="Mourched A.-S."/>
            <person name="Charusanti P."/>
            <person name="Shaw S."/>
            <person name="Blin K."/>
            <person name="Weber T."/>
        </authorList>
    </citation>
    <scope>NUCLEOTIDE SEQUENCE [LARGE SCALE GENOMIC DNA]</scope>
    <source>
        <strain evidence="9 10">NBC_00319</strain>
    </source>
</reference>
<feature type="transmembrane region" description="Helical" evidence="7">
    <location>
        <begin position="114"/>
        <end position="138"/>
    </location>
</feature>
<evidence type="ECO:0000256" key="4">
    <source>
        <dbReference type="ARBA" id="ARBA00022692"/>
    </source>
</evidence>
<keyword evidence="3" id="KW-1003">Cell membrane</keyword>
<dbReference type="InterPro" id="IPR050366">
    <property type="entry name" value="BP-dependent_transpt_permease"/>
</dbReference>
<gene>
    <name evidence="9" type="ORF">OG579_14320</name>
</gene>
<evidence type="ECO:0000313" key="9">
    <source>
        <dbReference type="EMBL" id="WUM18897.1"/>
    </source>
</evidence>
<keyword evidence="5 7" id="KW-1133">Transmembrane helix</keyword>
<dbReference type="CDD" id="cd06261">
    <property type="entry name" value="TM_PBP2"/>
    <property type="match status" value="1"/>
</dbReference>
<feature type="domain" description="ABC transmembrane type-1" evidence="8">
    <location>
        <begin position="65"/>
        <end position="254"/>
    </location>
</feature>
<accession>A0AAU4JYT6</accession>
<dbReference type="GO" id="GO:0005886">
    <property type="term" value="C:plasma membrane"/>
    <property type="evidence" value="ECO:0007669"/>
    <property type="project" value="UniProtKB-SubCell"/>
</dbReference>
<keyword evidence="2 7" id="KW-0813">Transport</keyword>
<evidence type="ECO:0000256" key="3">
    <source>
        <dbReference type="ARBA" id="ARBA00022475"/>
    </source>
</evidence>
<keyword evidence="6 7" id="KW-0472">Membrane</keyword>
<sequence>MPVGLTVAGVFLVLVVVAVAWPGLFAPTDPLRIDLTIAHSAPSLHHPFGTDQLGRDVWTRVVHGARLSVFIGVSATLLAVAVGVPLGLLAGLGNRGVDTVLSRFFDLIGAFPEILLALVLITLTGTGTTNLILAIGIASSPRFARVMRAETRGVAGTGYVTHARLTSRTHRHIVGRHILPNAVTTLPVLITLGLGTSILGAAALSFLGFGPQPPTPEWGSMLAEARDDLRIAWWSVFFPGLAITATVIASTVVGRATARRFEHRDPR</sequence>
<dbReference type="Pfam" id="PF00528">
    <property type="entry name" value="BPD_transp_1"/>
    <property type="match status" value="1"/>
</dbReference>
<evidence type="ECO:0000256" key="1">
    <source>
        <dbReference type="ARBA" id="ARBA00004651"/>
    </source>
</evidence>
<feature type="transmembrane region" description="Helical" evidence="7">
    <location>
        <begin position="186"/>
        <end position="211"/>
    </location>
</feature>
<dbReference type="KEGG" id="whr:OG579_14320"/>
<dbReference type="AlphaFoldDB" id="A0AAU4JYT6"/>
<comment type="subcellular location">
    <subcellularLocation>
        <location evidence="1 7">Cell membrane</location>
        <topology evidence="1 7">Multi-pass membrane protein</topology>
    </subcellularLocation>
</comment>